<protein>
    <submittedName>
        <fullName evidence="1">Uncharacterized protein</fullName>
    </submittedName>
</protein>
<accession>A0A158KXN9</accession>
<gene>
    <name evidence="1" type="ORF">AWB67_07021</name>
</gene>
<organism evidence="1 2">
    <name type="scientific">Caballeronia terrestris</name>
    <dbReference type="NCBI Taxonomy" id="1226301"/>
    <lineage>
        <taxon>Bacteria</taxon>
        <taxon>Pseudomonadati</taxon>
        <taxon>Pseudomonadota</taxon>
        <taxon>Betaproteobacteria</taxon>
        <taxon>Burkholderiales</taxon>
        <taxon>Burkholderiaceae</taxon>
        <taxon>Caballeronia</taxon>
    </lineage>
</organism>
<dbReference type="Proteomes" id="UP000054925">
    <property type="component" value="Unassembled WGS sequence"/>
</dbReference>
<proteinExistence type="predicted"/>
<dbReference type="AlphaFoldDB" id="A0A158KXN9"/>
<comment type="caution">
    <text evidence="1">The sequence shown here is derived from an EMBL/GenBank/DDBJ whole genome shotgun (WGS) entry which is preliminary data.</text>
</comment>
<dbReference type="EMBL" id="FCOL02000190">
    <property type="protein sequence ID" value="SAL85735.1"/>
    <property type="molecule type" value="Genomic_DNA"/>
</dbReference>
<keyword evidence="2" id="KW-1185">Reference proteome</keyword>
<sequence>MRDNSYLRQSYLSRNFLRFDLENPLSVTGLRIL</sequence>
<evidence type="ECO:0000313" key="1">
    <source>
        <dbReference type="EMBL" id="SAL85735.1"/>
    </source>
</evidence>
<evidence type="ECO:0000313" key="2">
    <source>
        <dbReference type="Proteomes" id="UP000054925"/>
    </source>
</evidence>
<name>A0A158KXN9_9BURK</name>
<reference evidence="1" key="1">
    <citation type="submission" date="2016-01" db="EMBL/GenBank/DDBJ databases">
        <authorList>
            <person name="Peeters C."/>
        </authorList>
    </citation>
    <scope>NUCLEOTIDE SEQUENCE [LARGE SCALE GENOMIC DNA]</scope>
    <source>
        <strain evidence="1">LMG 22937</strain>
    </source>
</reference>